<keyword evidence="10" id="KW-1185">Reference proteome</keyword>
<dbReference type="PANTHER" id="PTHR19376">
    <property type="entry name" value="DNA-DIRECTED RNA POLYMERASE"/>
    <property type="match status" value="1"/>
</dbReference>
<dbReference type="InterPro" id="IPR007080">
    <property type="entry name" value="RNA_pol_Rpb1_1"/>
</dbReference>
<dbReference type="AlphaFoldDB" id="A0A059F3B5"/>
<dbReference type="PANTHER" id="PTHR19376:SF32">
    <property type="entry name" value="DNA-DIRECTED RNA POLYMERASE III SUBUNIT RPC1"/>
    <property type="match status" value="1"/>
</dbReference>
<evidence type="ECO:0000313" key="9">
    <source>
        <dbReference type="EMBL" id="KCZ81778.1"/>
    </source>
</evidence>
<dbReference type="Gene3D" id="1.10.274.100">
    <property type="entry name" value="RNA polymerase Rpb1, domain 3"/>
    <property type="match status" value="1"/>
</dbReference>
<dbReference type="GO" id="GO:0000785">
    <property type="term" value="C:chromatin"/>
    <property type="evidence" value="ECO:0007669"/>
    <property type="project" value="EnsemblFungi"/>
</dbReference>
<evidence type="ECO:0000256" key="1">
    <source>
        <dbReference type="ARBA" id="ARBA00006460"/>
    </source>
</evidence>
<keyword evidence="4 7" id="KW-0548">Nucleotidyltransferase</keyword>
<dbReference type="VEuPathDB" id="MicrosporidiaDB:H312_00818"/>
<comment type="function">
    <text evidence="7">DNA-dependent RNA polymerase catalyzes the transcription of DNA into RNA using the four ribonucleoside triphosphates as substrates.</text>
</comment>
<dbReference type="GO" id="GO:0006386">
    <property type="term" value="P:termination of RNA polymerase III transcription"/>
    <property type="evidence" value="ECO:0007669"/>
    <property type="project" value="EnsemblFungi"/>
</dbReference>
<dbReference type="GO" id="GO:0003677">
    <property type="term" value="F:DNA binding"/>
    <property type="evidence" value="ECO:0007669"/>
    <property type="project" value="InterPro"/>
</dbReference>
<dbReference type="InterPro" id="IPR007083">
    <property type="entry name" value="RNA_pol_Rpb1_4"/>
</dbReference>
<dbReference type="Pfam" id="PF00623">
    <property type="entry name" value="RNA_pol_Rpb1_2"/>
    <property type="match status" value="1"/>
</dbReference>
<comment type="similarity">
    <text evidence="1 7">Belongs to the RNA polymerase beta' chain family.</text>
</comment>
<dbReference type="InterPro" id="IPR044893">
    <property type="entry name" value="RNA_pol_Rpb1_clamp_domain"/>
</dbReference>
<feature type="domain" description="RNA polymerase N-terminal" evidence="8">
    <location>
        <begin position="177"/>
        <end position="454"/>
    </location>
</feature>
<comment type="catalytic activity">
    <reaction evidence="6 7">
        <text>RNA(n) + a ribonucleoside 5'-triphosphate = RNA(n+1) + diphosphate</text>
        <dbReference type="Rhea" id="RHEA:21248"/>
        <dbReference type="Rhea" id="RHEA-COMP:14527"/>
        <dbReference type="Rhea" id="RHEA-COMP:17342"/>
        <dbReference type="ChEBI" id="CHEBI:33019"/>
        <dbReference type="ChEBI" id="CHEBI:61557"/>
        <dbReference type="ChEBI" id="CHEBI:140395"/>
        <dbReference type="EC" id="2.7.7.6"/>
    </reaction>
</comment>
<dbReference type="EMBL" id="KK365137">
    <property type="protein sequence ID" value="KCZ81778.1"/>
    <property type="molecule type" value="Genomic_DNA"/>
</dbReference>
<dbReference type="OrthoDB" id="270392at2759"/>
<reference evidence="10" key="1">
    <citation type="submission" date="2013-02" db="EMBL/GenBank/DDBJ databases">
        <authorList>
            <consortium name="The Broad Institute Genome Sequencing Platform"/>
            <person name="Cuomo C."/>
            <person name="Becnel J."/>
            <person name="Sanscrainte N."/>
            <person name="Walker B."/>
            <person name="Young S.K."/>
            <person name="Zeng Q."/>
            <person name="Gargeya S."/>
            <person name="Fitzgerald M."/>
            <person name="Haas B."/>
            <person name="Abouelleil A."/>
            <person name="Alvarado L."/>
            <person name="Arachchi H.M."/>
            <person name="Berlin A.M."/>
            <person name="Chapman S.B."/>
            <person name="Dewar J."/>
            <person name="Goldberg J."/>
            <person name="Griggs A."/>
            <person name="Gujja S."/>
            <person name="Hansen M."/>
            <person name="Howarth C."/>
            <person name="Imamovic A."/>
            <person name="Larimer J."/>
            <person name="McCowan C."/>
            <person name="Murphy C."/>
            <person name="Neiman D."/>
            <person name="Pearson M."/>
            <person name="Priest M."/>
            <person name="Roberts A."/>
            <person name="Saif S."/>
            <person name="Shea T."/>
            <person name="Sisk P."/>
            <person name="Sykes S."/>
            <person name="Wortman J."/>
            <person name="Nusbaum C."/>
            <person name="Birren B."/>
        </authorList>
    </citation>
    <scope>NUCLEOTIDE SEQUENCE [LARGE SCALE GENOMIC DNA]</scope>
    <source>
        <strain evidence="10">PRA339</strain>
    </source>
</reference>
<organism evidence="9 10">
    <name type="scientific">Anncaliia algerae PRA339</name>
    <dbReference type="NCBI Taxonomy" id="1288291"/>
    <lineage>
        <taxon>Eukaryota</taxon>
        <taxon>Fungi</taxon>
        <taxon>Fungi incertae sedis</taxon>
        <taxon>Microsporidia</taxon>
        <taxon>Tubulinosematoidea</taxon>
        <taxon>Tubulinosematidae</taxon>
        <taxon>Anncaliia</taxon>
    </lineage>
</organism>
<dbReference type="GO" id="GO:0006384">
    <property type="term" value="P:transcription initiation at RNA polymerase III promoter"/>
    <property type="evidence" value="ECO:0007669"/>
    <property type="project" value="EnsemblFungi"/>
</dbReference>
<dbReference type="SMART" id="SM00663">
    <property type="entry name" value="RPOLA_N"/>
    <property type="match status" value="1"/>
</dbReference>
<dbReference type="InterPro" id="IPR038120">
    <property type="entry name" value="Rpb1_funnel_sf"/>
</dbReference>
<reference evidence="9 10" key="2">
    <citation type="submission" date="2014-03" db="EMBL/GenBank/DDBJ databases">
        <title>The Genome Sequence of Anncaliia algerae insect isolate PRA339.</title>
        <authorList>
            <consortium name="The Broad Institute Genome Sequencing Platform"/>
            <consortium name="The Broad Institute Genome Sequencing Center for Infectious Disease"/>
            <person name="Cuomo C."/>
            <person name="Becnel J."/>
            <person name="Sanscrainte N."/>
            <person name="Walker B."/>
            <person name="Young S.K."/>
            <person name="Zeng Q."/>
            <person name="Gargeya S."/>
            <person name="Fitzgerald M."/>
            <person name="Haas B."/>
            <person name="Abouelleil A."/>
            <person name="Alvarado L."/>
            <person name="Arachchi H.M."/>
            <person name="Berlin A.M."/>
            <person name="Chapman S.B."/>
            <person name="Dewar J."/>
            <person name="Goldberg J."/>
            <person name="Griggs A."/>
            <person name="Gujja S."/>
            <person name="Hansen M."/>
            <person name="Howarth C."/>
            <person name="Imamovic A."/>
            <person name="Larimer J."/>
            <person name="McCowan C."/>
            <person name="Murphy C."/>
            <person name="Neiman D."/>
            <person name="Pearson M."/>
            <person name="Priest M."/>
            <person name="Roberts A."/>
            <person name="Saif S."/>
            <person name="Shea T."/>
            <person name="Sisk P."/>
            <person name="Sykes S."/>
            <person name="Wortman J."/>
            <person name="Nusbaum C."/>
            <person name="Birren B."/>
        </authorList>
    </citation>
    <scope>NUCLEOTIDE SEQUENCE [LARGE SCALE GENOMIC DNA]</scope>
    <source>
        <strain evidence="9 10">PRA339</strain>
    </source>
</reference>
<dbReference type="InterPro" id="IPR045867">
    <property type="entry name" value="DNA-dir_RpoC_beta_prime"/>
</dbReference>
<dbReference type="Gene3D" id="6.10.250.2940">
    <property type="match status" value="1"/>
</dbReference>
<gene>
    <name evidence="9" type="ORF">H312_00818</name>
</gene>
<dbReference type="Gene3D" id="4.10.860.120">
    <property type="entry name" value="RNA polymerase II, clamp domain"/>
    <property type="match status" value="1"/>
</dbReference>
<dbReference type="Pfam" id="PF04998">
    <property type="entry name" value="RNA_pol_Rpb1_5"/>
    <property type="match status" value="1"/>
</dbReference>
<dbReference type="Proteomes" id="UP000030655">
    <property type="component" value="Unassembled WGS sequence"/>
</dbReference>
<dbReference type="STRING" id="1288291.A0A059F3B5"/>
<dbReference type="Gene3D" id="1.10.132.30">
    <property type="match status" value="1"/>
</dbReference>
<dbReference type="GO" id="GO:0003899">
    <property type="term" value="F:DNA-directed RNA polymerase activity"/>
    <property type="evidence" value="ECO:0007669"/>
    <property type="project" value="UniProtKB-EC"/>
</dbReference>
<dbReference type="InterPro" id="IPR042102">
    <property type="entry name" value="RNA_pol_Rpb1_3_sf"/>
</dbReference>
<name>A0A059F3B5_9MICR</name>
<dbReference type="Pfam" id="PF05000">
    <property type="entry name" value="RNA_pol_Rpb1_4"/>
    <property type="match status" value="1"/>
</dbReference>
<dbReference type="Pfam" id="PF04997">
    <property type="entry name" value="RNA_pol_Rpb1_1"/>
    <property type="match status" value="1"/>
</dbReference>
<dbReference type="InterPro" id="IPR007081">
    <property type="entry name" value="RNA_pol_Rpb1_5"/>
</dbReference>
<dbReference type="InterPro" id="IPR007066">
    <property type="entry name" value="RNA_pol_Rpb1_3"/>
</dbReference>
<evidence type="ECO:0000256" key="6">
    <source>
        <dbReference type="ARBA" id="ARBA00048552"/>
    </source>
</evidence>
<evidence type="ECO:0000256" key="3">
    <source>
        <dbReference type="ARBA" id="ARBA00022679"/>
    </source>
</evidence>
<evidence type="ECO:0000256" key="2">
    <source>
        <dbReference type="ARBA" id="ARBA00022478"/>
    </source>
</evidence>
<dbReference type="InterPro" id="IPR006592">
    <property type="entry name" value="RNA_pol_N"/>
</dbReference>
<dbReference type="SUPFAM" id="SSF64484">
    <property type="entry name" value="beta and beta-prime subunits of DNA dependent RNA-polymerase"/>
    <property type="match status" value="1"/>
</dbReference>
<dbReference type="InterPro" id="IPR000722">
    <property type="entry name" value="RNA_pol_asu"/>
</dbReference>
<dbReference type="GO" id="GO:0042797">
    <property type="term" value="P:tRNA transcription by RNA polymerase III"/>
    <property type="evidence" value="ECO:0007669"/>
    <property type="project" value="EnsemblFungi"/>
</dbReference>
<protein>
    <recommendedName>
        <fullName evidence="7">DNA-directed RNA polymerase subunit</fullName>
        <ecNumber evidence="7">2.7.7.6</ecNumber>
    </recommendedName>
</protein>
<dbReference type="HOGENOM" id="CLU_000487_3_0_1"/>
<dbReference type="GO" id="GO:0005666">
    <property type="term" value="C:RNA polymerase III complex"/>
    <property type="evidence" value="ECO:0007669"/>
    <property type="project" value="EnsemblFungi"/>
</dbReference>
<evidence type="ECO:0000256" key="4">
    <source>
        <dbReference type="ARBA" id="ARBA00022695"/>
    </source>
</evidence>
<dbReference type="FunFam" id="2.40.40.20:FF:000019">
    <property type="entry name" value="DNA-directed RNA polymerase II subunit RPB1"/>
    <property type="match status" value="1"/>
</dbReference>
<accession>A0A059F3B5</accession>
<proteinExistence type="inferred from homology"/>
<dbReference type="EC" id="2.7.7.6" evidence="7"/>
<keyword evidence="5 7" id="KW-0804">Transcription</keyword>
<evidence type="ECO:0000259" key="8">
    <source>
        <dbReference type="SMART" id="SM00663"/>
    </source>
</evidence>
<keyword evidence="2 7" id="KW-0240">DNA-directed RNA polymerase</keyword>
<dbReference type="Gene3D" id="2.40.40.20">
    <property type="match status" value="1"/>
</dbReference>
<dbReference type="Gene3D" id="1.10.150.390">
    <property type="match status" value="1"/>
</dbReference>
<evidence type="ECO:0000313" key="10">
    <source>
        <dbReference type="Proteomes" id="UP000030655"/>
    </source>
</evidence>
<keyword evidence="3 7" id="KW-0808">Transferase</keyword>
<evidence type="ECO:0000256" key="7">
    <source>
        <dbReference type="RuleBase" id="RU004279"/>
    </source>
</evidence>
<dbReference type="Gene3D" id="3.30.1490.180">
    <property type="entry name" value="RNA polymerase ii"/>
    <property type="match status" value="1"/>
</dbReference>
<evidence type="ECO:0000256" key="5">
    <source>
        <dbReference type="ARBA" id="ARBA00023163"/>
    </source>
</evidence>
<sequence length="1244" mass="142707">MKEKLNNSFNYPMEISFIKFQPATNKIIKKLSVHEITKKDLYDSTLKTPLPDGPISQYLGLSRKDSQCLTCKKGIEDCTGHFGHYNLKAPIFHIGYFKEIYKILKIICKTCASLLEKENSICKECKALNGKIKKLNNQRIIYQLSNYIELLTPERVKSLFTLIKPSLKKKLKMTDPVNLIIDSICVPPNNIRPSVFVSEEQRNEDDLTIRIAELIYTSENISFTKNLAIFLEEKDNLQIAHNSIITSDKNKGILQRLKGKTGRFRNNLSGKRVDFTGRTVISPDPNLSVEEVGIPQRIAKILTIQERVTQFNIEDMQKIIKLKKANYVIKNEKTLSIRFTPNLTLKIGDIIERHLKNGDIVLFNRQPSLHRLSIMAHKVRIHKNKTFRFNECVCTPYNADFDGDEMNIHVLQSEFARIEAKILMGVRNNFFSPRNDEPIIGAVQDFLTGGYILTSKDTFLTREQFGELISHFKRKKPCKIEPTLLRPNKLYTGKSVINFLFSQLNENINLEGKTRNFIKEFHSNDGFLVINNSKLLFGRIDKNIIGIESKTNGIFNLLSNESIKELLDYFAYITSRYLMNKGFSIGIDDVEGNESLIEEKTNELINCYENIIKLINKNNKTNDTLEIYDNCDSFMNTEEINKTNIRNTTIKNNINKLKNINEYFDSYLFTNNDLKEKESEISSLLSKVRENCGNLCTKYLSFLNAPLIMQDCGSKGSKINVSQMVSCVGQQIISGSRIPFGFTNRTLPHYHNNLHPKCRGFVSSSFRSGLSEDEFFFHAVSGREGLVDTAVKTAETGYMQRRLMKALEDVNLQYDKTVRSDRMIQFEYKEKFSDFFRVYLQVKNESLNEYKEGTFFNSIKYKFNTLNNESLNDKLTEECELKWNEFIGNEKSDLFKRIANDNLKNEFINRVHSKMKSMEYLSAVGALAGQSIGEPGTQMTLKTFHFAGVASMNITLGVPRIKEIINAVRNINTPIIKANLLFPTLDEAKKVKGRIDKFKLKDIIKSITEIYSNTEMILEVLLCKESISNLKIEFNIEELRNKIKKDFHCSINDHKITLVSKKEKDKYFIMKELKREIKEITISKIKEVKKVVIAQENNLYKLFIEGNGLREVLCTEGIEYKSTLSNNIVEINEVLGIEACRNAIKRELYYTFDSHGIKINDKHLELLSDVMTNKGLLGITRFGISKLKSSTLMLASFEQTGDNLFNSAIKEQKDKLLGVSESVIVGKRIGFGTGGIKLFLDSKN</sequence>
<dbReference type="Pfam" id="PF04983">
    <property type="entry name" value="RNA_pol_Rpb1_3"/>
    <property type="match status" value="1"/>
</dbReference>